<dbReference type="GO" id="GO:0005886">
    <property type="term" value="C:plasma membrane"/>
    <property type="evidence" value="ECO:0007669"/>
    <property type="project" value="UniProtKB-SubCell"/>
</dbReference>
<dbReference type="EMBL" id="FNPC01000013">
    <property type="protein sequence ID" value="SDY89671.1"/>
    <property type="molecule type" value="Genomic_DNA"/>
</dbReference>
<evidence type="ECO:0000313" key="2">
    <source>
        <dbReference type="EMBL" id="SDY89671.1"/>
    </source>
</evidence>
<protein>
    <submittedName>
        <fullName evidence="2">ABC-type transport system involved in multi-copper enzyme maturation, permease component</fullName>
    </submittedName>
</protein>
<keyword evidence="1" id="KW-0812">Transmembrane</keyword>
<dbReference type="Proteomes" id="UP000199079">
    <property type="component" value="Unassembled WGS sequence"/>
</dbReference>
<dbReference type="RefSeq" id="WP_092734996.1">
    <property type="nucleotide sequence ID" value="NZ_FNPC01000013.1"/>
</dbReference>
<dbReference type="OrthoDB" id="346233at2157"/>
<dbReference type="PANTHER" id="PTHR43471:SF1">
    <property type="entry name" value="ABC TRANSPORTER PERMEASE PROTEIN NOSY-RELATED"/>
    <property type="match status" value="1"/>
</dbReference>
<dbReference type="GO" id="GO:0140359">
    <property type="term" value="F:ABC-type transporter activity"/>
    <property type="evidence" value="ECO:0007669"/>
    <property type="project" value="InterPro"/>
</dbReference>
<keyword evidence="1" id="KW-1133">Transmembrane helix</keyword>
<proteinExistence type="predicted"/>
<feature type="transmembrane region" description="Helical" evidence="1">
    <location>
        <begin position="261"/>
        <end position="283"/>
    </location>
</feature>
<feature type="transmembrane region" description="Helical" evidence="1">
    <location>
        <begin position="193"/>
        <end position="209"/>
    </location>
</feature>
<evidence type="ECO:0000256" key="1">
    <source>
        <dbReference type="SAM" id="Phobius"/>
    </source>
</evidence>
<gene>
    <name evidence="2" type="ORF">SAMN05216564_11352</name>
</gene>
<name>A0A1H3NLA6_9EURY</name>
<keyword evidence="3" id="KW-1185">Reference proteome</keyword>
<keyword evidence="1" id="KW-0472">Membrane</keyword>
<dbReference type="AlphaFoldDB" id="A0A1H3NLA6"/>
<reference evidence="3" key="1">
    <citation type="submission" date="2016-10" db="EMBL/GenBank/DDBJ databases">
        <authorList>
            <person name="Varghese N."/>
            <person name="Submissions S."/>
        </authorList>
    </citation>
    <scope>NUCLEOTIDE SEQUENCE [LARGE SCALE GENOMIC DNA]</scope>
    <source>
        <strain evidence="3">DC30,IBRC 10041,KCTC 4046</strain>
    </source>
</reference>
<dbReference type="Pfam" id="PF12679">
    <property type="entry name" value="ABC2_membrane_2"/>
    <property type="match status" value="1"/>
</dbReference>
<feature type="transmembrane region" description="Helical" evidence="1">
    <location>
        <begin position="128"/>
        <end position="152"/>
    </location>
</feature>
<accession>A0A1H3NLA6</accession>
<feature type="transmembrane region" description="Helical" evidence="1">
    <location>
        <begin position="29"/>
        <end position="47"/>
    </location>
</feature>
<evidence type="ECO:0000313" key="3">
    <source>
        <dbReference type="Proteomes" id="UP000199079"/>
    </source>
</evidence>
<feature type="transmembrane region" description="Helical" evidence="1">
    <location>
        <begin position="164"/>
        <end position="186"/>
    </location>
</feature>
<organism evidence="2 3">
    <name type="scientific">Halopenitus persicus</name>
    <dbReference type="NCBI Taxonomy" id="1048396"/>
    <lineage>
        <taxon>Archaea</taxon>
        <taxon>Methanobacteriati</taxon>
        <taxon>Methanobacteriota</taxon>
        <taxon>Stenosarchaea group</taxon>
        <taxon>Halobacteria</taxon>
        <taxon>Halobacteriales</taxon>
        <taxon>Haloferacaceae</taxon>
        <taxon>Halopenitus</taxon>
    </lineage>
</organism>
<dbReference type="PANTHER" id="PTHR43471">
    <property type="entry name" value="ABC TRANSPORTER PERMEASE"/>
    <property type="match status" value="1"/>
</dbReference>
<sequence>MIDRSSARRLATQVGHVARQELLWLRRGWTVPTVAVLFVCSIVSIVRQAAPPGPGGQPLTVLALVPNGGSLSSTAIILFTLGRALTLLLPLVVVILTAGTLAGDSEAGRLRTIQTFPVSRRAVVGGKLLARSAVVGSVVVLGLVAGALTSWFQFGVTDPVSYGLFLLVSVGFALSLTGTTVAVSTLVAARSQAVALSLGPFLVFAFLGVDPGVPSVLRTGLLVQPYQLLVAGTHNQLVAIPRVMATARPQAPLGGLVLSDGVSFCALFAWPITLLILAVGRYCQRDL</sequence>